<keyword evidence="3" id="KW-1185">Reference proteome</keyword>
<reference evidence="3" key="1">
    <citation type="submission" date="2016-09" db="EMBL/GenBank/DDBJ databases">
        <title>Comparative genomics of the Campylobacter concisus group.</title>
        <authorList>
            <person name="Miller W.G."/>
            <person name="Yee E."/>
            <person name="Chapman M.H."/>
            <person name="Huynh S."/>
            <person name="Bono J.L."/>
            <person name="On S.L.W."/>
            <person name="StLeger J."/>
            <person name="Foster G."/>
            <person name="Parker C.T."/>
        </authorList>
    </citation>
    <scope>NUCLEOTIDE SEQUENCE [LARGE SCALE GENOMIC DNA]</scope>
    <source>
        <strain evidence="3">RM18021</strain>
    </source>
</reference>
<name>A0A1S6U5T3_9BACT</name>
<protein>
    <submittedName>
        <fullName evidence="2">Uncharacterized protein</fullName>
    </submittedName>
</protein>
<dbReference type="EMBL" id="CP017258">
    <property type="protein sequence ID" value="AQW87094.1"/>
    <property type="molecule type" value="Genomic_DNA"/>
</dbReference>
<accession>A0A1S6U5T3</accession>
<dbReference type="AlphaFoldDB" id="A0A1S6U5T3"/>
<gene>
    <name evidence="2" type="ORF">CPIN18021_0247</name>
</gene>
<evidence type="ECO:0000313" key="2">
    <source>
        <dbReference type="EMBL" id="AQW87094.1"/>
    </source>
</evidence>
<organism evidence="2 3">
    <name type="scientific">Campylobacter pinnipediorum subsp. caledonicus</name>
    <dbReference type="NCBI Taxonomy" id="1874362"/>
    <lineage>
        <taxon>Bacteria</taxon>
        <taxon>Pseudomonadati</taxon>
        <taxon>Campylobacterota</taxon>
        <taxon>Epsilonproteobacteria</taxon>
        <taxon>Campylobacterales</taxon>
        <taxon>Campylobacteraceae</taxon>
        <taxon>Campylobacter</taxon>
    </lineage>
</organism>
<dbReference type="RefSeq" id="WP_078424216.1">
    <property type="nucleotide sequence ID" value="NZ_CP017258.1"/>
</dbReference>
<sequence>MIDTNYNEVYKERLKDLIELTTKEDSPYNQTIKFLEEKFSEYNITNDYRIKILVALLPQMTLQFTQTAMQVALQLADEDLSFAVKLENLRKQGEAMEANIAGIKEQTKAQEIKNAKLSEQRADELENLKKQGRMLEAQIKKLEKENKLAQSQQEAIDRQVKDNRVIKVLSILGSFIEGNQQGGMIVPSDMTKFFFDLQSELIKNDVNITKPTTMSMTERKK</sequence>
<evidence type="ECO:0000313" key="3">
    <source>
        <dbReference type="Proteomes" id="UP000190868"/>
    </source>
</evidence>
<feature type="coiled-coil region" evidence="1">
    <location>
        <begin position="86"/>
        <end position="159"/>
    </location>
</feature>
<evidence type="ECO:0000256" key="1">
    <source>
        <dbReference type="SAM" id="Coils"/>
    </source>
</evidence>
<proteinExistence type="predicted"/>
<keyword evidence="1" id="KW-0175">Coiled coil</keyword>
<dbReference type="Proteomes" id="UP000190868">
    <property type="component" value="Chromosome"/>
</dbReference>